<evidence type="ECO:0000313" key="1">
    <source>
        <dbReference type="EMBL" id="GEU36265.1"/>
    </source>
</evidence>
<accession>A0A6L2JK51</accession>
<proteinExistence type="predicted"/>
<name>A0A6L2JK51_TANCI</name>
<dbReference type="Pfam" id="PF14223">
    <property type="entry name" value="Retrotran_gag_2"/>
    <property type="match status" value="1"/>
</dbReference>
<sequence>MAKSIVDVGAENRPPMLEKVCMIVRKLVYGFTFKGRKMPRYLNLEEKLRKSCDIKATNIILLGLPVDIYTLVNHYQTTKEIWEWVKELMEDTKLTLQEHELKLYDDFDRFASEKRESIHSYYWRYSKLINDMNIIGMTMTKIQVNTSSSIISRFPPTNNQLRTSLNLRIQATIQDGRVTVQNIQGRHSQGYAINTEKSQANQHYWRCKGKPTNDNQRGLVVVGFDVDGVKVVDELVGGGGRWCSGGVGENEMRCGNEMRCVFLG</sequence>
<dbReference type="EMBL" id="BKCJ010000789">
    <property type="protein sequence ID" value="GEU36265.1"/>
    <property type="molecule type" value="Genomic_DNA"/>
</dbReference>
<evidence type="ECO:0008006" key="2">
    <source>
        <dbReference type="Google" id="ProtNLM"/>
    </source>
</evidence>
<comment type="caution">
    <text evidence="1">The sequence shown here is derived from an EMBL/GenBank/DDBJ whole genome shotgun (WGS) entry which is preliminary data.</text>
</comment>
<gene>
    <name evidence="1" type="ORF">Tci_008243</name>
</gene>
<organism evidence="1">
    <name type="scientific">Tanacetum cinerariifolium</name>
    <name type="common">Dalmatian daisy</name>
    <name type="synonym">Chrysanthemum cinerariifolium</name>
    <dbReference type="NCBI Taxonomy" id="118510"/>
    <lineage>
        <taxon>Eukaryota</taxon>
        <taxon>Viridiplantae</taxon>
        <taxon>Streptophyta</taxon>
        <taxon>Embryophyta</taxon>
        <taxon>Tracheophyta</taxon>
        <taxon>Spermatophyta</taxon>
        <taxon>Magnoliopsida</taxon>
        <taxon>eudicotyledons</taxon>
        <taxon>Gunneridae</taxon>
        <taxon>Pentapetalae</taxon>
        <taxon>asterids</taxon>
        <taxon>campanulids</taxon>
        <taxon>Asterales</taxon>
        <taxon>Asteraceae</taxon>
        <taxon>Asteroideae</taxon>
        <taxon>Anthemideae</taxon>
        <taxon>Anthemidinae</taxon>
        <taxon>Tanacetum</taxon>
    </lineage>
</organism>
<dbReference type="AlphaFoldDB" id="A0A6L2JK51"/>
<reference evidence="1" key="1">
    <citation type="journal article" date="2019" name="Sci. Rep.">
        <title>Draft genome of Tanacetum cinerariifolium, the natural source of mosquito coil.</title>
        <authorList>
            <person name="Yamashiro T."/>
            <person name="Shiraishi A."/>
            <person name="Satake H."/>
            <person name="Nakayama K."/>
        </authorList>
    </citation>
    <scope>NUCLEOTIDE SEQUENCE</scope>
</reference>
<protein>
    <recommendedName>
        <fullName evidence="2">Integrase, catalytic region, zinc finger, CCHC-type, peptidase aspartic, catalytic</fullName>
    </recommendedName>
</protein>